<dbReference type="RefSeq" id="XP_044653155.1">
    <property type="nucleotide sequence ID" value="XM_044797220.1"/>
</dbReference>
<comment type="caution">
    <text evidence="4">The sequence shown here is derived from an EMBL/GenBank/DDBJ whole genome shotgun (WGS) entry which is preliminary data.</text>
</comment>
<evidence type="ECO:0000313" key="4">
    <source>
        <dbReference type="EMBL" id="GIZ38668.1"/>
    </source>
</evidence>
<feature type="region of interest" description="Disordered" evidence="1">
    <location>
        <begin position="88"/>
        <end position="123"/>
    </location>
</feature>
<keyword evidence="5" id="KW-1185">Reference proteome</keyword>
<name>A0A9P3CHF5_9PEZI</name>
<accession>A0A9P3CHF5</accession>
<reference evidence="4 5" key="1">
    <citation type="submission" date="2021-01" db="EMBL/GenBank/DDBJ databases">
        <title>Cercospora kikuchii MAFF 305040 whole genome shotgun sequence.</title>
        <authorList>
            <person name="Kashiwa T."/>
            <person name="Suzuki T."/>
        </authorList>
    </citation>
    <scope>NUCLEOTIDE SEQUENCE [LARGE SCALE GENOMIC DNA]</scope>
    <source>
        <strain evidence="4 5">MAFF 305040</strain>
    </source>
</reference>
<keyword evidence="2" id="KW-0472">Membrane</keyword>
<dbReference type="GeneID" id="68287653"/>
<dbReference type="EMBL" id="BOLY01000001">
    <property type="protein sequence ID" value="GIZ38668.1"/>
    <property type="molecule type" value="Genomic_DNA"/>
</dbReference>
<feature type="transmembrane region" description="Helical" evidence="2">
    <location>
        <begin position="161"/>
        <end position="179"/>
    </location>
</feature>
<dbReference type="AlphaFoldDB" id="A0A9P3CHF5"/>
<proteinExistence type="predicted"/>
<sequence>MRTTTILFLCTSALCSTTYAAPNTVAIGLDAVTEDRPQRPHDSNDEDTLSLSISLKVHRKQRISSTSSSDNSESVDLWIDDFGNIETLPKPDSKETNQRLASLKSSPSPQKGKPLQSLLQHQLQDAHPQQSVTEFLTDLYRVGTPSSETVLKFFSGATGTLLYLSLGVVLLFFAAIAFVKSLPRPYRMRVGHRRGHSKYSL</sequence>
<feature type="compositionally biased region" description="Polar residues" evidence="1">
    <location>
        <begin position="98"/>
        <end position="109"/>
    </location>
</feature>
<evidence type="ECO:0000256" key="1">
    <source>
        <dbReference type="SAM" id="MobiDB-lite"/>
    </source>
</evidence>
<feature type="chain" id="PRO_5040252003" evidence="3">
    <location>
        <begin position="21"/>
        <end position="201"/>
    </location>
</feature>
<keyword evidence="2" id="KW-1133">Transmembrane helix</keyword>
<organism evidence="4 5">
    <name type="scientific">Cercospora kikuchii</name>
    <dbReference type="NCBI Taxonomy" id="84275"/>
    <lineage>
        <taxon>Eukaryota</taxon>
        <taxon>Fungi</taxon>
        <taxon>Dikarya</taxon>
        <taxon>Ascomycota</taxon>
        <taxon>Pezizomycotina</taxon>
        <taxon>Dothideomycetes</taxon>
        <taxon>Dothideomycetidae</taxon>
        <taxon>Mycosphaerellales</taxon>
        <taxon>Mycosphaerellaceae</taxon>
        <taxon>Cercospora</taxon>
    </lineage>
</organism>
<evidence type="ECO:0000256" key="2">
    <source>
        <dbReference type="SAM" id="Phobius"/>
    </source>
</evidence>
<evidence type="ECO:0000313" key="5">
    <source>
        <dbReference type="Proteomes" id="UP000825890"/>
    </source>
</evidence>
<protein>
    <submittedName>
        <fullName evidence="4">Uncharacterized protein</fullName>
    </submittedName>
</protein>
<dbReference type="OrthoDB" id="3648181at2759"/>
<feature type="signal peptide" evidence="3">
    <location>
        <begin position="1"/>
        <end position="20"/>
    </location>
</feature>
<gene>
    <name evidence="4" type="ORF">CKM354_000207800</name>
</gene>
<keyword evidence="2" id="KW-0812">Transmembrane</keyword>
<keyword evidence="3" id="KW-0732">Signal</keyword>
<evidence type="ECO:0000256" key="3">
    <source>
        <dbReference type="SAM" id="SignalP"/>
    </source>
</evidence>
<dbReference type="Proteomes" id="UP000825890">
    <property type="component" value="Unassembled WGS sequence"/>
</dbReference>